<dbReference type="SUPFAM" id="SSF49785">
    <property type="entry name" value="Galactose-binding domain-like"/>
    <property type="match status" value="1"/>
</dbReference>
<gene>
    <name evidence="2" type="ORF">FJ651_09860</name>
</gene>
<dbReference type="OrthoDB" id="5381604at2"/>
<evidence type="ECO:0000313" key="2">
    <source>
        <dbReference type="EMBL" id="TPV33386.1"/>
    </source>
</evidence>
<dbReference type="SUPFAM" id="SSF49373">
    <property type="entry name" value="Invasin/intimin cell-adhesion fragments"/>
    <property type="match status" value="1"/>
</dbReference>
<dbReference type="Pfam" id="PF02368">
    <property type="entry name" value="Big_2"/>
    <property type="match status" value="1"/>
</dbReference>
<dbReference type="InterPro" id="IPR003343">
    <property type="entry name" value="Big_2"/>
</dbReference>
<protein>
    <submittedName>
        <fullName evidence="2">Glycosyl hydrolase family 16</fullName>
    </submittedName>
</protein>
<dbReference type="Gene3D" id="2.60.40.1080">
    <property type="match status" value="1"/>
</dbReference>
<name>A0A506PHR6_9FLAO</name>
<dbReference type="EMBL" id="VHIQ01000004">
    <property type="protein sequence ID" value="TPV33386.1"/>
    <property type="molecule type" value="Genomic_DNA"/>
</dbReference>
<evidence type="ECO:0000313" key="3">
    <source>
        <dbReference type="Proteomes" id="UP000317332"/>
    </source>
</evidence>
<keyword evidence="2" id="KW-0378">Hydrolase</keyword>
<dbReference type="Proteomes" id="UP000317332">
    <property type="component" value="Unassembled WGS sequence"/>
</dbReference>
<dbReference type="InterPro" id="IPR008964">
    <property type="entry name" value="Invasin/intimin_cell_adhesion"/>
</dbReference>
<dbReference type="Gene3D" id="2.60.120.430">
    <property type="entry name" value="Galactose-binding lectin"/>
    <property type="match status" value="1"/>
</dbReference>
<dbReference type="GO" id="GO:0016787">
    <property type="term" value="F:hydrolase activity"/>
    <property type="evidence" value="ECO:0007669"/>
    <property type="project" value="UniProtKB-KW"/>
</dbReference>
<proteinExistence type="predicted"/>
<comment type="caution">
    <text evidence="2">The sequence shown here is derived from an EMBL/GenBank/DDBJ whole genome shotgun (WGS) entry which is preliminary data.</text>
</comment>
<reference evidence="2 3" key="1">
    <citation type="submission" date="2019-06" db="EMBL/GenBank/DDBJ databases">
        <title>Flavobacteriaceae Paucihalobacterium erythroidium CWB-1, complete genome.</title>
        <authorList>
            <person name="Wu S."/>
        </authorList>
    </citation>
    <scope>NUCLEOTIDE SEQUENCE [LARGE SCALE GENOMIC DNA]</scope>
    <source>
        <strain evidence="2 3">CWB-1</strain>
    </source>
</reference>
<keyword evidence="3" id="KW-1185">Reference proteome</keyword>
<dbReference type="InterPro" id="IPR008979">
    <property type="entry name" value="Galactose-bd-like_sf"/>
</dbReference>
<accession>A0A506PHR6</accession>
<dbReference type="AlphaFoldDB" id="A0A506PHR6"/>
<organism evidence="2 3">
    <name type="scientific">Paucihalobacter ruber</name>
    <dbReference type="NCBI Taxonomy" id="2567861"/>
    <lineage>
        <taxon>Bacteria</taxon>
        <taxon>Pseudomonadati</taxon>
        <taxon>Bacteroidota</taxon>
        <taxon>Flavobacteriia</taxon>
        <taxon>Flavobacteriales</taxon>
        <taxon>Flavobacteriaceae</taxon>
        <taxon>Paucihalobacter</taxon>
    </lineage>
</organism>
<dbReference type="SMART" id="SM00635">
    <property type="entry name" value="BID_2"/>
    <property type="match status" value="1"/>
</dbReference>
<dbReference type="RefSeq" id="WP_140990348.1">
    <property type="nucleotide sequence ID" value="NZ_VHIQ01000004.1"/>
</dbReference>
<feature type="domain" description="BIG2" evidence="1">
    <location>
        <begin position="219"/>
        <end position="295"/>
    </location>
</feature>
<sequence length="471" mass="51050">MKNTKTNKLNIALWLSLVLVLNLGCERELSDDATVATFAQTGEIFTDNFVAMGSNFYFPFADSKLDAFSVDTREGFESNASYRVDVPNDTDPTGNYAGAILRVDGAGRDLSGFNVLTFYAKASRGVSVDAIGFGQDFFENKHQVTANNVSVGTNWQKYYIPIPDPSLLVNERGVFWYAAGTQATGGSGYVLWFDEIKFEKLGTIGQPRPGIANGDDITIDSFIGVTAAVTGLIHTVSLPTGIDGTVAPAISYFQFSSSNPSVATVDNTGIISVLAAGTAKITATLGGVQANGSVTINSLGDFVLAPTPSRDPSNVISIFSDHYNNRPVDFFNGFWQPFQTTESADFVVNGDNILNYTNFNFVGNRFGNPPVNATNFSNLHLNMYIPGQVPANLDFLISIVNFGPDGVEGGGDDTRQQVFFNASDFVANTWATLEIPITLPQRSNIGLIIYENVNASTLRNFYLDNIYFYIE</sequence>
<evidence type="ECO:0000259" key="1">
    <source>
        <dbReference type="SMART" id="SM00635"/>
    </source>
</evidence>